<dbReference type="Gramene" id="Kaladp0018s0254.1.v1.1">
    <property type="protein sequence ID" value="Kaladp0018s0254.1.v1.1.CDS.1"/>
    <property type="gene ID" value="Kaladp0018s0254.v1.1"/>
</dbReference>
<keyword evidence="2" id="KW-0732">Signal</keyword>
<evidence type="ECO:0008006" key="5">
    <source>
        <dbReference type="Google" id="ProtNLM"/>
    </source>
</evidence>
<reference evidence="3" key="1">
    <citation type="submission" date="2021-01" db="UniProtKB">
        <authorList>
            <consortium name="EnsemblPlants"/>
        </authorList>
    </citation>
    <scope>IDENTIFICATION</scope>
</reference>
<feature type="compositionally biased region" description="Low complexity" evidence="1">
    <location>
        <begin position="38"/>
        <end position="48"/>
    </location>
</feature>
<keyword evidence="4" id="KW-1185">Reference proteome</keyword>
<feature type="signal peptide" evidence="2">
    <location>
        <begin position="1"/>
        <end position="26"/>
    </location>
</feature>
<protein>
    <recommendedName>
        <fullName evidence="5">Secreted protein</fullName>
    </recommendedName>
</protein>
<feature type="region of interest" description="Disordered" evidence="1">
    <location>
        <begin position="29"/>
        <end position="91"/>
    </location>
</feature>
<feature type="chain" id="PRO_5029501270" description="Secreted protein" evidence="2">
    <location>
        <begin position="27"/>
        <end position="91"/>
    </location>
</feature>
<organism evidence="3 4">
    <name type="scientific">Kalanchoe fedtschenkoi</name>
    <name type="common">Lavender scallops</name>
    <name type="synonym">South American air plant</name>
    <dbReference type="NCBI Taxonomy" id="63787"/>
    <lineage>
        <taxon>Eukaryota</taxon>
        <taxon>Viridiplantae</taxon>
        <taxon>Streptophyta</taxon>
        <taxon>Embryophyta</taxon>
        <taxon>Tracheophyta</taxon>
        <taxon>Spermatophyta</taxon>
        <taxon>Magnoliopsida</taxon>
        <taxon>eudicotyledons</taxon>
        <taxon>Gunneridae</taxon>
        <taxon>Pentapetalae</taxon>
        <taxon>Saxifragales</taxon>
        <taxon>Crassulaceae</taxon>
        <taxon>Kalanchoe</taxon>
    </lineage>
</organism>
<evidence type="ECO:0000313" key="4">
    <source>
        <dbReference type="Proteomes" id="UP000594263"/>
    </source>
</evidence>
<evidence type="ECO:0000256" key="2">
    <source>
        <dbReference type="SAM" id="SignalP"/>
    </source>
</evidence>
<evidence type="ECO:0000256" key="1">
    <source>
        <dbReference type="SAM" id="MobiDB-lite"/>
    </source>
</evidence>
<evidence type="ECO:0000313" key="3">
    <source>
        <dbReference type="EnsemblPlants" id="Kaladp0018s0254.1.v1.1.CDS.1"/>
    </source>
</evidence>
<dbReference type="Proteomes" id="UP000594263">
    <property type="component" value="Unplaced"/>
</dbReference>
<dbReference type="AlphaFoldDB" id="A0A7N0T2F2"/>
<sequence length="91" mass="9819">MKSTILITLLIASCLMMLRCATVAHAQDQASLGRKQLAGSGPAAAASADNDEENEGYGNYGRDTPSSPRSHRSFDGSARPDRRHRYQPSRA</sequence>
<dbReference type="EnsemblPlants" id="Kaladp0018s0254.1.v1.1">
    <property type="protein sequence ID" value="Kaladp0018s0254.1.v1.1.CDS.1"/>
    <property type="gene ID" value="Kaladp0018s0254.v1.1"/>
</dbReference>
<feature type="compositionally biased region" description="Basic residues" evidence="1">
    <location>
        <begin position="81"/>
        <end position="91"/>
    </location>
</feature>
<proteinExistence type="predicted"/>
<name>A0A7N0T2F2_KALFE</name>
<accession>A0A7N0T2F2</accession>